<dbReference type="PROSITE" id="PS50005">
    <property type="entry name" value="TPR"/>
    <property type="match status" value="2"/>
</dbReference>
<dbReference type="SUPFAM" id="SSF48452">
    <property type="entry name" value="TPR-like"/>
    <property type="match status" value="1"/>
</dbReference>
<keyword evidence="1" id="KW-0802">TPR repeat</keyword>
<dbReference type="Pfam" id="PF13432">
    <property type="entry name" value="TPR_16"/>
    <property type="match status" value="3"/>
</dbReference>
<dbReference type="Gene3D" id="3.40.50.2000">
    <property type="entry name" value="Glycogen Phosphorylase B"/>
    <property type="match status" value="1"/>
</dbReference>
<evidence type="ECO:0000313" key="2">
    <source>
        <dbReference type="EMBL" id="ACG77795.1"/>
    </source>
</evidence>
<sequence>MPAKAAPSAVSAIALQAGSAPSPARVVGGTIGEAGSKEALNQLSAAMSELKALAIQPMLQRAVDALKANDHRTGAEWAIKALERDERSGFGWYLLGIARERAGDFASSVTAYESALKLLPDHAEIANDLGRLAYRMGMRTQAEKLFRHFLARHPENHEGANNLACALRDQERYEEAVEVLKPAIIKSPEVAMLWNTMGTVMAEQGDFPTSEVFFREALRLDGDQARPRYNLGNARLMQGDAEEALACCEAALAGPLPEDDRQMMRLARSTILIALGRIGEGWDEYEARLHPQFADVTHFAVKGERWEPGADVAGKSMLVVGEQGLGDEILFGTILPDLLERLGPDGRLTLAVEPRLVSLFARSLPGVRVLAHATYNVEGRTVRAVPELGDAAPDLWAPMASLLREHRRELGAFTPRTGYLAADPERVAHWKGVLDAAGLAGPRVGLLWKSASRAGARHRHFSPFAQWASVLAQKGVTFVNLQYGDCAEELAWARSELGAEIWSPPGIDLKQDLDDVAALSAAMDLVLGFSNATFNIAAACGVPAWLITTPGAWPRLGTADRYPWYPQTRVFAPEAYGAWDGVMGEVAAALGAFGAS</sequence>
<evidence type="ECO:0000256" key="1">
    <source>
        <dbReference type="PROSITE-ProRule" id="PRU00339"/>
    </source>
</evidence>
<dbReference type="OrthoDB" id="6193797at2"/>
<dbReference type="EMBL" id="CP000747">
    <property type="protein sequence ID" value="ACG77795.1"/>
    <property type="molecule type" value="Genomic_DNA"/>
</dbReference>
<name>B4R9N1_PHEZH</name>
<keyword evidence="2" id="KW-0282">Flagellum</keyword>
<dbReference type="Proteomes" id="UP000001868">
    <property type="component" value="Chromosome"/>
</dbReference>
<dbReference type="eggNOG" id="COG0457">
    <property type="taxonomic scope" value="Bacteria"/>
</dbReference>
<dbReference type="eggNOG" id="COG0859">
    <property type="taxonomic scope" value="Bacteria"/>
</dbReference>
<accession>B4R9N1</accession>
<keyword evidence="3" id="KW-1185">Reference proteome</keyword>
<keyword evidence="2" id="KW-0969">Cilium</keyword>
<organism evidence="2 3">
    <name type="scientific">Phenylobacterium zucineum (strain HLK1)</name>
    <dbReference type="NCBI Taxonomy" id="450851"/>
    <lineage>
        <taxon>Bacteria</taxon>
        <taxon>Pseudomonadati</taxon>
        <taxon>Pseudomonadota</taxon>
        <taxon>Alphaproteobacteria</taxon>
        <taxon>Caulobacterales</taxon>
        <taxon>Caulobacteraceae</taxon>
        <taxon>Phenylobacterium</taxon>
    </lineage>
</organism>
<protein>
    <submittedName>
        <fullName evidence="2">Flagellin modification protein FlmG</fullName>
    </submittedName>
</protein>
<evidence type="ECO:0000313" key="3">
    <source>
        <dbReference type="Proteomes" id="UP000001868"/>
    </source>
</evidence>
<dbReference type="PANTHER" id="PTHR44809">
    <property type="match status" value="1"/>
</dbReference>
<feature type="repeat" description="TPR" evidence="1">
    <location>
        <begin position="191"/>
        <end position="224"/>
    </location>
</feature>
<dbReference type="SUPFAM" id="SSF53756">
    <property type="entry name" value="UDP-Glycosyltransferase/glycogen phosphorylase"/>
    <property type="match status" value="1"/>
</dbReference>
<dbReference type="AlphaFoldDB" id="B4R9N1"/>
<dbReference type="KEGG" id="pzu:PHZ_c1381"/>
<dbReference type="PANTHER" id="PTHR44809:SF1">
    <property type="entry name" value="PROTEIN O-MANNOSYL-TRANSFERASE TMTC1"/>
    <property type="match status" value="1"/>
</dbReference>
<feature type="repeat" description="TPR" evidence="1">
    <location>
        <begin position="89"/>
        <end position="122"/>
    </location>
</feature>
<dbReference type="RefSeq" id="WP_012521939.1">
    <property type="nucleotide sequence ID" value="NC_011144.1"/>
</dbReference>
<dbReference type="InterPro" id="IPR019734">
    <property type="entry name" value="TPR_rpt"/>
</dbReference>
<dbReference type="SMART" id="SM00028">
    <property type="entry name" value="TPR"/>
    <property type="match status" value="5"/>
</dbReference>
<gene>
    <name evidence="2" type="ordered locus">PHZ_c1381</name>
</gene>
<reference evidence="2 3" key="1">
    <citation type="journal article" date="2008" name="BMC Genomics">
        <title>Complete genome of Phenylobacterium zucineum - a novel facultative intracellular bacterium isolated from human erythroleukemia cell line K562.</title>
        <authorList>
            <person name="Luo Y."/>
            <person name="Xu X."/>
            <person name="Ding Z."/>
            <person name="Liu Z."/>
            <person name="Zhang B."/>
            <person name="Yan Z."/>
            <person name="Sun J."/>
            <person name="Hu S."/>
            <person name="Hu X."/>
        </authorList>
    </citation>
    <scope>NUCLEOTIDE SEQUENCE [LARGE SCALE GENOMIC DNA]</scope>
    <source>
        <strain evidence="2 3">HLK1</strain>
    </source>
</reference>
<proteinExistence type="predicted"/>
<dbReference type="InterPro" id="IPR052943">
    <property type="entry name" value="TMTC_O-mannosyl-trnsfr"/>
</dbReference>
<dbReference type="Gene3D" id="1.25.40.10">
    <property type="entry name" value="Tetratricopeptide repeat domain"/>
    <property type="match status" value="1"/>
</dbReference>
<dbReference type="STRING" id="450851.PHZ_c1381"/>
<keyword evidence="2" id="KW-0966">Cell projection</keyword>
<dbReference type="HOGENOM" id="CLU_010140_1_1_5"/>
<dbReference type="InterPro" id="IPR011990">
    <property type="entry name" value="TPR-like_helical_dom_sf"/>
</dbReference>